<dbReference type="InterPro" id="IPR003660">
    <property type="entry name" value="HAMP_dom"/>
</dbReference>
<dbReference type="SUPFAM" id="SSF55874">
    <property type="entry name" value="ATPase domain of HSP90 chaperone/DNA topoisomerase II/histidine kinase"/>
    <property type="match status" value="1"/>
</dbReference>
<dbReference type="PRINTS" id="PR00344">
    <property type="entry name" value="BCTRLSENSOR"/>
</dbReference>
<dbReference type="PANTHER" id="PTHR45436">
    <property type="entry name" value="SENSOR HISTIDINE KINASE YKOH"/>
    <property type="match status" value="1"/>
</dbReference>
<dbReference type="Pfam" id="PF00512">
    <property type="entry name" value="HisKA"/>
    <property type="match status" value="1"/>
</dbReference>
<dbReference type="InterPro" id="IPR036890">
    <property type="entry name" value="HATPase_C_sf"/>
</dbReference>
<evidence type="ECO:0000256" key="4">
    <source>
        <dbReference type="ARBA" id="ARBA00022553"/>
    </source>
</evidence>
<keyword evidence="7 14" id="KW-0418">Kinase</keyword>
<evidence type="ECO:0000256" key="11">
    <source>
        <dbReference type="SAM" id="Phobius"/>
    </source>
</evidence>
<comment type="subcellular location">
    <subcellularLocation>
        <location evidence="2">Membrane</location>
    </subcellularLocation>
</comment>
<evidence type="ECO:0000256" key="5">
    <source>
        <dbReference type="ARBA" id="ARBA00022679"/>
    </source>
</evidence>
<evidence type="ECO:0000313" key="14">
    <source>
        <dbReference type="EMBL" id="NMP21021.1"/>
    </source>
</evidence>
<keyword evidence="15" id="KW-1185">Reference proteome</keyword>
<dbReference type="Pfam" id="PF02518">
    <property type="entry name" value="HATPase_c"/>
    <property type="match status" value="1"/>
</dbReference>
<dbReference type="Gene3D" id="3.30.565.10">
    <property type="entry name" value="Histidine kinase-like ATPase, C-terminal domain"/>
    <property type="match status" value="1"/>
</dbReference>
<keyword evidence="6 11" id="KW-0812">Transmembrane</keyword>
<comment type="caution">
    <text evidence="14">The sequence shown here is derived from an EMBL/GenBank/DDBJ whole genome shotgun (WGS) entry which is preliminary data.</text>
</comment>
<dbReference type="InterPro" id="IPR003661">
    <property type="entry name" value="HisK_dim/P_dom"/>
</dbReference>
<dbReference type="PANTHER" id="PTHR45436:SF5">
    <property type="entry name" value="SENSOR HISTIDINE KINASE TRCS"/>
    <property type="match status" value="1"/>
</dbReference>
<proteinExistence type="predicted"/>
<dbReference type="CDD" id="cd00082">
    <property type="entry name" value="HisKA"/>
    <property type="match status" value="1"/>
</dbReference>
<evidence type="ECO:0000256" key="8">
    <source>
        <dbReference type="ARBA" id="ARBA00022989"/>
    </source>
</evidence>
<dbReference type="Gene3D" id="6.10.340.10">
    <property type="match status" value="1"/>
</dbReference>
<accession>A0A7Y0L0G2</accession>
<organism evidence="14 15">
    <name type="scientific">Sulfobacillus harzensis</name>
    <dbReference type="NCBI Taxonomy" id="2729629"/>
    <lineage>
        <taxon>Bacteria</taxon>
        <taxon>Bacillati</taxon>
        <taxon>Bacillota</taxon>
        <taxon>Clostridia</taxon>
        <taxon>Eubacteriales</taxon>
        <taxon>Clostridiales Family XVII. Incertae Sedis</taxon>
        <taxon>Sulfobacillus</taxon>
    </lineage>
</organism>
<dbReference type="EMBL" id="JABBVZ010000003">
    <property type="protein sequence ID" value="NMP21021.1"/>
    <property type="molecule type" value="Genomic_DNA"/>
</dbReference>
<reference evidence="14 15" key="1">
    <citation type="submission" date="2020-04" db="EMBL/GenBank/DDBJ databases">
        <authorList>
            <person name="Zhang R."/>
            <person name="Schippers A."/>
        </authorList>
    </citation>
    <scope>NUCLEOTIDE SEQUENCE [LARGE SCALE GENOMIC DNA]</scope>
    <source>
        <strain evidence="14 15">DSM 109850</strain>
    </source>
</reference>
<dbReference type="GO" id="GO:0005886">
    <property type="term" value="C:plasma membrane"/>
    <property type="evidence" value="ECO:0007669"/>
    <property type="project" value="TreeGrafter"/>
</dbReference>
<evidence type="ECO:0000256" key="6">
    <source>
        <dbReference type="ARBA" id="ARBA00022692"/>
    </source>
</evidence>
<comment type="catalytic activity">
    <reaction evidence="1">
        <text>ATP + protein L-histidine = ADP + protein N-phospho-L-histidine.</text>
        <dbReference type="EC" id="2.7.13.3"/>
    </reaction>
</comment>
<dbReference type="SMART" id="SM00387">
    <property type="entry name" value="HATPase_c"/>
    <property type="match status" value="1"/>
</dbReference>
<dbReference type="Proteomes" id="UP000533476">
    <property type="component" value="Unassembled WGS sequence"/>
</dbReference>
<dbReference type="RefSeq" id="WP_169095943.1">
    <property type="nucleotide sequence ID" value="NZ_JABBVZ010000003.1"/>
</dbReference>
<feature type="domain" description="HAMP" evidence="13">
    <location>
        <begin position="200"/>
        <end position="255"/>
    </location>
</feature>
<dbReference type="InterPro" id="IPR036097">
    <property type="entry name" value="HisK_dim/P_sf"/>
</dbReference>
<keyword evidence="4" id="KW-0597">Phosphoprotein</keyword>
<dbReference type="SUPFAM" id="SSF47384">
    <property type="entry name" value="Homodimeric domain of signal transducing histidine kinase"/>
    <property type="match status" value="1"/>
</dbReference>
<dbReference type="EC" id="2.7.13.3" evidence="3"/>
<name>A0A7Y0L0G2_9FIRM</name>
<sequence>MRFGWLKRLSGQLVLSHVFVAVVVLAFALGVAQLTFRHYLAVTQLTQLSEQGQVIARNVGPQYFSGTMPDYVAKDYIHILQGALKAQVTLVSDTGQVELPPTGNIQFQAVGIPESALARVAEQGQVYRGIVDNVAIVGVPVKAGPSYLGPSYGPNILGAVFVESPLSISQGTANTLTRLLLLGELVAVIMVGALAYAISWRLSRPLQELRRVVAGTGRADDAPRVPAAEDQGPLEVQELAREFNRLEDRIQAQVGQLKREAEARDALLAHVAHDLRTPLTSIRGFLEAVKDGVATGDAGDRAVQVAWEETLRLQRLVNRLLRATRIRSESGTMVPLSLHQIVGKTMERVKPVMDEKDLKLVWSTQEDATVLANEDYLVEALVNVVDNAVKWSPEGGTITIETIRETSRAVVRVSDQGPGIPEELLPRVFERFVTGDASRQSSNGLGLFIVDEVMRHHRGGVDIHSTPGEGTTVELWLPCATG</sequence>
<evidence type="ECO:0000256" key="3">
    <source>
        <dbReference type="ARBA" id="ARBA00012438"/>
    </source>
</evidence>
<dbReference type="SMART" id="SM00388">
    <property type="entry name" value="HisKA"/>
    <property type="match status" value="1"/>
</dbReference>
<protein>
    <recommendedName>
        <fullName evidence="3">histidine kinase</fullName>
        <ecNumber evidence="3">2.7.13.3</ecNumber>
    </recommendedName>
</protein>
<evidence type="ECO:0000256" key="1">
    <source>
        <dbReference type="ARBA" id="ARBA00000085"/>
    </source>
</evidence>
<dbReference type="InterPro" id="IPR005467">
    <property type="entry name" value="His_kinase_dom"/>
</dbReference>
<feature type="transmembrane region" description="Helical" evidence="11">
    <location>
        <begin position="12"/>
        <end position="36"/>
    </location>
</feature>
<evidence type="ECO:0000256" key="2">
    <source>
        <dbReference type="ARBA" id="ARBA00004370"/>
    </source>
</evidence>
<evidence type="ECO:0000256" key="9">
    <source>
        <dbReference type="ARBA" id="ARBA00023012"/>
    </source>
</evidence>
<evidence type="ECO:0000313" key="15">
    <source>
        <dbReference type="Proteomes" id="UP000533476"/>
    </source>
</evidence>
<keyword evidence="5" id="KW-0808">Transferase</keyword>
<dbReference type="FunFam" id="1.10.287.130:FF:000001">
    <property type="entry name" value="Two-component sensor histidine kinase"/>
    <property type="match status" value="1"/>
</dbReference>
<evidence type="ECO:0000256" key="7">
    <source>
        <dbReference type="ARBA" id="ARBA00022777"/>
    </source>
</evidence>
<dbReference type="PROSITE" id="PS50109">
    <property type="entry name" value="HIS_KIN"/>
    <property type="match status" value="1"/>
</dbReference>
<feature type="domain" description="Histidine kinase" evidence="12">
    <location>
        <begin position="270"/>
        <end position="481"/>
    </location>
</feature>
<dbReference type="CDD" id="cd00075">
    <property type="entry name" value="HATPase"/>
    <property type="match status" value="1"/>
</dbReference>
<dbReference type="PROSITE" id="PS50885">
    <property type="entry name" value="HAMP"/>
    <property type="match status" value="1"/>
</dbReference>
<evidence type="ECO:0000259" key="12">
    <source>
        <dbReference type="PROSITE" id="PS50109"/>
    </source>
</evidence>
<dbReference type="InterPro" id="IPR050428">
    <property type="entry name" value="TCS_sensor_his_kinase"/>
</dbReference>
<keyword evidence="8 11" id="KW-1133">Transmembrane helix</keyword>
<dbReference type="GO" id="GO:0000155">
    <property type="term" value="F:phosphorelay sensor kinase activity"/>
    <property type="evidence" value="ECO:0007669"/>
    <property type="project" value="InterPro"/>
</dbReference>
<dbReference type="FunFam" id="3.30.565.10:FF:000006">
    <property type="entry name" value="Sensor histidine kinase WalK"/>
    <property type="match status" value="1"/>
</dbReference>
<dbReference type="Gene3D" id="1.10.287.130">
    <property type="match status" value="1"/>
</dbReference>
<keyword evidence="9" id="KW-0902">Two-component regulatory system</keyword>
<dbReference type="InterPro" id="IPR003594">
    <property type="entry name" value="HATPase_dom"/>
</dbReference>
<dbReference type="SMART" id="SM00304">
    <property type="entry name" value="HAMP"/>
    <property type="match status" value="1"/>
</dbReference>
<dbReference type="InterPro" id="IPR004358">
    <property type="entry name" value="Sig_transdc_His_kin-like_C"/>
</dbReference>
<evidence type="ECO:0000259" key="13">
    <source>
        <dbReference type="PROSITE" id="PS50885"/>
    </source>
</evidence>
<evidence type="ECO:0000256" key="10">
    <source>
        <dbReference type="ARBA" id="ARBA00023136"/>
    </source>
</evidence>
<dbReference type="AlphaFoldDB" id="A0A7Y0L0G2"/>
<keyword evidence="10 11" id="KW-0472">Membrane</keyword>
<gene>
    <name evidence="14" type="ORF">HIJ39_01445</name>
</gene>